<evidence type="ECO:0000313" key="5">
    <source>
        <dbReference type="Proteomes" id="UP001595765"/>
    </source>
</evidence>
<dbReference type="CDD" id="cd02856">
    <property type="entry name" value="E_set_GDE_Isoamylase_N"/>
    <property type="match status" value="1"/>
</dbReference>
<sequence length="686" mass="74134">MTTTTPGRAPLLNALRVGPGRPEPLGATQVPGGCNFAVHARDARRMWLVLMDPGQGTVLAEYPFPEEGRVGTVFTARLDGVSPDRFDYGFRVERPSGARSPVLLDPYARGLAGAGAWGERPRYRSRLLADPGPPAVPRPRTNPADLVVYEVHVRGFTRDPSSGVGRPGTFAGLREKIPYLVQLGVNCVELLPVAEFDETDNTYTAPGTGAPLPNFWGYNPVGLFAPKSGYAADATADGADAEFRELVAELHRAGIQVVLDVVFNHTGEGGRGGPELSLRALDESAYYLLSPDGEPLNLTATGNTVNANHPVTERLVLDCLRGWVTRYDVDGFRFDMASILTRGGPDGRILDDPPLPAAIAHDPVLADRLLIAEATDATGVDQVGSFPGHGRWSEWNGRYRDSVRRFLLGRRGGAGDFATRFVGSPDLYAGRPTWASVNYITCHDGLTLADWTAYDRRHNEANGEGGGDGIPDEESWNCGFEGPTDDPAVLRLRARQRRNALLLLLTSAGIPMLLAGDEFGRTQRGNNNAYSQDSAVSWLDWSQTRENAGLLRFVRHCVALRRAHPVLRRTTHPDGELPDGWSFPPVSWHGENPGQPDWHPSATLLAVLLHQQQPAGPADTVYLAANTGGVRRVVHLPAPPPGTRWHLCADTGAPAPLDSHAPGEEPALDRSSLQLTGHSVVLLTAR</sequence>
<dbReference type="PANTHER" id="PTHR43002">
    <property type="entry name" value="GLYCOGEN DEBRANCHING ENZYME"/>
    <property type="match status" value="1"/>
</dbReference>
<dbReference type="InterPro" id="IPR017853">
    <property type="entry name" value="GH"/>
</dbReference>
<evidence type="ECO:0000256" key="2">
    <source>
        <dbReference type="ARBA" id="ARBA00022946"/>
    </source>
</evidence>
<dbReference type="Proteomes" id="UP001595765">
    <property type="component" value="Unassembled WGS sequence"/>
</dbReference>
<dbReference type="SUPFAM" id="SSF51011">
    <property type="entry name" value="Glycosyl hydrolase domain"/>
    <property type="match status" value="1"/>
</dbReference>
<comment type="similarity">
    <text evidence="1">Belongs to the glycosyl hydrolase 13 family.</text>
</comment>
<evidence type="ECO:0000256" key="1">
    <source>
        <dbReference type="ARBA" id="ARBA00008061"/>
    </source>
</evidence>
<evidence type="ECO:0000313" key="4">
    <source>
        <dbReference type="EMBL" id="MFC4035620.1"/>
    </source>
</evidence>
<dbReference type="Pfam" id="PF21156">
    <property type="entry name" value="ISOA1-3_C"/>
    <property type="match status" value="1"/>
</dbReference>
<dbReference type="InterPro" id="IPR014756">
    <property type="entry name" value="Ig_E-set"/>
</dbReference>
<dbReference type="EMBL" id="JBHSBB010000028">
    <property type="protein sequence ID" value="MFC4035620.1"/>
    <property type="molecule type" value="Genomic_DNA"/>
</dbReference>
<keyword evidence="5" id="KW-1185">Reference proteome</keyword>
<dbReference type="InterPro" id="IPR048650">
    <property type="entry name" value="ISOA1-3-like_C"/>
</dbReference>
<comment type="caution">
    <text evidence="4">The sequence shown here is derived from an EMBL/GenBank/DDBJ whole genome shotgun (WGS) entry which is preliminary data.</text>
</comment>
<dbReference type="Gene3D" id="3.20.20.80">
    <property type="entry name" value="Glycosidases"/>
    <property type="match status" value="1"/>
</dbReference>
<dbReference type="InterPro" id="IPR013780">
    <property type="entry name" value="Glyco_hydro_b"/>
</dbReference>
<dbReference type="Gene3D" id="2.60.40.10">
    <property type="entry name" value="Immunoglobulins"/>
    <property type="match status" value="1"/>
</dbReference>
<dbReference type="SUPFAM" id="SSF51445">
    <property type="entry name" value="(Trans)glycosidases"/>
    <property type="match status" value="1"/>
</dbReference>
<name>A0ABV8HXM9_9ACTN</name>
<proteinExistence type="inferred from homology"/>
<reference evidence="5" key="1">
    <citation type="journal article" date="2019" name="Int. J. Syst. Evol. Microbiol.">
        <title>The Global Catalogue of Microorganisms (GCM) 10K type strain sequencing project: providing services to taxonomists for standard genome sequencing and annotation.</title>
        <authorList>
            <consortium name="The Broad Institute Genomics Platform"/>
            <consortium name="The Broad Institute Genome Sequencing Center for Infectious Disease"/>
            <person name="Wu L."/>
            <person name="Ma J."/>
        </authorList>
    </citation>
    <scope>NUCLEOTIDE SEQUENCE [LARGE SCALE GENOMIC DNA]</scope>
    <source>
        <strain evidence="5">CGMCC 4.7237</strain>
    </source>
</reference>
<accession>A0ABV8HXM9</accession>
<dbReference type="Gene3D" id="2.60.40.1180">
    <property type="entry name" value="Golgi alpha-mannosidase II"/>
    <property type="match status" value="1"/>
</dbReference>
<dbReference type="InterPro" id="IPR044505">
    <property type="entry name" value="GlgX_Isoamylase_N_E_set"/>
</dbReference>
<gene>
    <name evidence="4" type="ORF">ACFO3J_29745</name>
</gene>
<keyword evidence="2" id="KW-0809">Transit peptide</keyword>
<dbReference type="Pfam" id="PF02922">
    <property type="entry name" value="CBM_48"/>
    <property type="match status" value="1"/>
</dbReference>
<dbReference type="InterPro" id="IPR013783">
    <property type="entry name" value="Ig-like_fold"/>
</dbReference>
<dbReference type="InterPro" id="IPR004193">
    <property type="entry name" value="Glyco_hydro_13_N"/>
</dbReference>
<protein>
    <submittedName>
        <fullName evidence="4">Glycogen debranching protein</fullName>
    </submittedName>
</protein>
<dbReference type="SMART" id="SM00642">
    <property type="entry name" value="Aamy"/>
    <property type="match status" value="1"/>
</dbReference>
<dbReference type="InterPro" id="IPR006047">
    <property type="entry name" value="GH13_cat_dom"/>
</dbReference>
<organism evidence="4 5">
    <name type="scientific">Streptomyces polygonati</name>
    <dbReference type="NCBI Taxonomy" id="1617087"/>
    <lineage>
        <taxon>Bacteria</taxon>
        <taxon>Bacillati</taxon>
        <taxon>Actinomycetota</taxon>
        <taxon>Actinomycetes</taxon>
        <taxon>Kitasatosporales</taxon>
        <taxon>Streptomycetaceae</taxon>
        <taxon>Streptomyces</taxon>
    </lineage>
</organism>
<dbReference type="SUPFAM" id="SSF81296">
    <property type="entry name" value="E set domains"/>
    <property type="match status" value="1"/>
</dbReference>
<dbReference type="CDD" id="cd11326">
    <property type="entry name" value="AmyAc_Glg_debranch"/>
    <property type="match status" value="1"/>
</dbReference>
<feature type="domain" description="Glycosyl hydrolase family 13 catalytic" evidence="3">
    <location>
        <begin position="150"/>
        <end position="552"/>
    </location>
</feature>
<dbReference type="RefSeq" id="WP_386435896.1">
    <property type="nucleotide sequence ID" value="NZ_JBHSBB010000028.1"/>
</dbReference>
<evidence type="ECO:0000259" key="3">
    <source>
        <dbReference type="SMART" id="SM00642"/>
    </source>
</evidence>
<dbReference type="Pfam" id="PF00128">
    <property type="entry name" value="Alpha-amylase"/>
    <property type="match status" value="1"/>
</dbReference>